<evidence type="ECO:0000256" key="3">
    <source>
        <dbReference type="PIRSR" id="PIRSR004848-1"/>
    </source>
</evidence>
<name>A0A1G6E9P0_9BACT</name>
<evidence type="ECO:0000313" key="6">
    <source>
        <dbReference type="EMBL" id="SDB54098.1"/>
    </source>
</evidence>
<dbReference type="GO" id="GO:0030170">
    <property type="term" value="F:pyridoxal phosphate binding"/>
    <property type="evidence" value="ECO:0007669"/>
    <property type="project" value="UniProtKB-UniRule"/>
</dbReference>
<dbReference type="InterPro" id="IPR011078">
    <property type="entry name" value="PyrdxlP_homeostasis"/>
</dbReference>
<dbReference type="InterPro" id="IPR001608">
    <property type="entry name" value="Ala_racemase_N"/>
</dbReference>
<dbReference type="AlphaFoldDB" id="A0A1G6E9P0"/>
<evidence type="ECO:0000256" key="4">
    <source>
        <dbReference type="RuleBase" id="RU004514"/>
    </source>
</evidence>
<dbReference type="PIRSF" id="PIRSF004848">
    <property type="entry name" value="YBL036c_PLPDEIII"/>
    <property type="match status" value="1"/>
</dbReference>
<protein>
    <recommendedName>
        <fullName evidence="2">Pyridoxal phosphate homeostasis protein</fullName>
        <shortName evidence="2">PLP homeostasis protein</shortName>
    </recommendedName>
</protein>
<proteinExistence type="inferred from homology"/>
<sequence length="247" mass="28079">MKHDNLEDRDVEGSARIDSRELIRRYEQTRDTVAEIAARHNREPGDVRIIAVSKYQPTAALRTLAGHGHLDFGENYIQEALRKQDELELPELRWHYLGRLQRNKAKFVPGNFTMFHALDDELLASSLQLRSKTHGGVLEVLLQVNFGQETQKGGVLPDQLPNLAEKVRRMDGLALRGLMALPPFSLELPEKQRLFSELRELRDKLQTHLGLPLPELSMGTTDDFPQAIAEGATMVRIGTRIFGERSR</sequence>
<comment type="cofactor">
    <cofactor evidence="3">
        <name>pyridoxal 5'-phosphate</name>
        <dbReference type="ChEBI" id="CHEBI:597326"/>
    </cofactor>
</comment>
<dbReference type="STRING" id="617002.SAMN05660653_02702"/>
<dbReference type="Pfam" id="PF01168">
    <property type="entry name" value="Ala_racemase_N"/>
    <property type="match status" value="1"/>
</dbReference>
<reference evidence="6 7" key="1">
    <citation type="submission" date="2016-10" db="EMBL/GenBank/DDBJ databases">
        <authorList>
            <person name="de Groot N.N."/>
        </authorList>
    </citation>
    <scope>NUCLEOTIDE SEQUENCE [LARGE SCALE GENOMIC DNA]</scope>
    <source>
        <strain evidence="6 7">ASO4-2</strain>
    </source>
</reference>
<gene>
    <name evidence="6" type="ORF">SAMN05660653_02702</name>
</gene>
<dbReference type="Proteomes" id="UP000198771">
    <property type="component" value="Unassembled WGS sequence"/>
</dbReference>
<evidence type="ECO:0000313" key="7">
    <source>
        <dbReference type="Proteomes" id="UP000198771"/>
    </source>
</evidence>
<evidence type="ECO:0000256" key="1">
    <source>
        <dbReference type="ARBA" id="ARBA00022898"/>
    </source>
</evidence>
<dbReference type="PANTHER" id="PTHR10146">
    <property type="entry name" value="PROLINE SYNTHETASE CO-TRANSCRIBED BACTERIAL HOMOLOG PROTEIN"/>
    <property type="match status" value="1"/>
</dbReference>
<keyword evidence="1 2" id="KW-0663">Pyridoxal phosphate</keyword>
<keyword evidence="7" id="KW-1185">Reference proteome</keyword>
<accession>A0A1G6E9P0</accession>
<dbReference type="OrthoDB" id="9804072at2"/>
<organism evidence="6 7">
    <name type="scientific">Desulfonatronum thiosulfatophilum</name>
    <dbReference type="NCBI Taxonomy" id="617002"/>
    <lineage>
        <taxon>Bacteria</taxon>
        <taxon>Pseudomonadati</taxon>
        <taxon>Thermodesulfobacteriota</taxon>
        <taxon>Desulfovibrionia</taxon>
        <taxon>Desulfovibrionales</taxon>
        <taxon>Desulfonatronaceae</taxon>
        <taxon>Desulfonatronum</taxon>
    </lineage>
</organism>
<dbReference type="NCBIfam" id="TIGR00044">
    <property type="entry name" value="YggS family pyridoxal phosphate-dependent enzyme"/>
    <property type="match status" value="1"/>
</dbReference>
<dbReference type="Gene3D" id="3.20.20.10">
    <property type="entry name" value="Alanine racemase"/>
    <property type="match status" value="1"/>
</dbReference>
<dbReference type="EMBL" id="FMXO01000016">
    <property type="protein sequence ID" value="SDB54098.1"/>
    <property type="molecule type" value="Genomic_DNA"/>
</dbReference>
<dbReference type="HAMAP" id="MF_02087">
    <property type="entry name" value="PLP_homeostasis"/>
    <property type="match status" value="1"/>
</dbReference>
<feature type="domain" description="Alanine racemase N-terminal" evidence="5">
    <location>
        <begin position="44"/>
        <end position="245"/>
    </location>
</feature>
<dbReference type="InterPro" id="IPR029066">
    <property type="entry name" value="PLP-binding_barrel"/>
</dbReference>
<evidence type="ECO:0000259" key="5">
    <source>
        <dbReference type="Pfam" id="PF01168"/>
    </source>
</evidence>
<feature type="modified residue" description="N6-(pyridoxal phosphate)lysine" evidence="2 3">
    <location>
        <position position="54"/>
    </location>
</feature>
<dbReference type="SUPFAM" id="SSF51419">
    <property type="entry name" value="PLP-binding barrel"/>
    <property type="match status" value="1"/>
</dbReference>
<dbReference type="PANTHER" id="PTHR10146:SF14">
    <property type="entry name" value="PYRIDOXAL PHOSPHATE HOMEOSTASIS PROTEIN"/>
    <property type="match status" value="1"/>
</dbReference>
<evidence type="ECO:0000256" key="2">
    <source>
        <dbReference type="HAMAP-Rule" id="MF_02087"/>
    </source>
</evidence>
<comment type="function">
    <text evidence="2">Pyridoxal 5'-phosphate (PLP)-binding protein, which is involved in PLP homeostasis.</text>
</comment>
<dbReference type="CDD" id="cd00635">
    <property type="entry name" value="PLPDE_III_YBL036c_like"/>
    <property type="match status" value="1"/>
</dbReference>
<dbReference type="RefSeq" id="WP_092122869.1">
    <property type="nucleotide sequence ID" value="NZ_FMXO01000016.1"/>
</dbReference>
<comment type="similarity">
    <text evidence="2 4">Belongs to the pyridoxal phosphate-binding protein YggS/PROSC family.</text>
</comment>